<dbReference type="Pfam" id="PF06224">
    <property type="entry name" value="AlkZ-like"/>
    <property type="match status" value="1"/>
</dbReference>
<dbReference type="RefSeq" id="WP_377425308.1">
    <property type="nucleotide sequence ID" value="NZ_JBHSPR010000020.1"/>
</dbReference>
<dbReference type="GO" id="GO:0003677">
    <property type="term" value="F:DNA binding"/>
    <property type="evidence" value="ECO:0007669"/>
    <property type="project" value="UniProtKB-KW"/>
</dbReference>
<gene>
    <name evidence="1" type="ORF">ACFP2T_24615</name>
</gene>
<keyword evidence="1" id="KW-0238">DNA-binding</keyword>
<dbReference type="PANTHER" id="PTHR38479:SF2">
    <property type="entry name" value="WINGED HELIX DNA-BINDING DOMAIN-CONTAINING PROTEIN"/>
    <property type="match status" value="1"/>
</dbReference>
<evidence type="ECO:0000313" key="1">
    <source>
        <dbReference type="EMBL" id="MFC6019377.1"/>
    </source>
</evidence>
<dbReference type="EMBL" id="JBHSPR010000020">
    <property type="protein sequence ID" value="MFC6019377.1"/>
    <property type="molecule type" value="Genomic_DNA"/>
</dbReference>
<dbReference type="InterPro" id="IPR009351">
    <property type="entry name" value="AlkZ-like"/>
</dbReference>
<protein>
    <submittedName>
        <fullName evidence="1">Winged helix DNA-binding domain-containing protein</fullName>
    </submittedName>
</protein>
<comment type="caution">
    <text evidence="1">The sequence shown here is derived from an EMBL/GenBank/DDBJ whole genome shotgun (WGS) entry which is preliminary data.</text>
</comment>
<accession>A0ABW1KE85</accession>
<dbReference type="PANTHER" id="PTHR38479">
    <property type="entry name" value="LMO0824 PROTEIN"/>
    <property type="match status" value="1"/>
</dbReference>
<organism evidence="1 2">
    <name type="scientific">Plantactinospora solaniradicis</name>
    <dbReference type="NCBI Taxonomy" id="1723736"/>
    <lineage>
        <taxon>Bacteria</taxon>
        <taxon>Bacillati</taxon>
        <taxon>Actinomycetota</taxon>
        <taxon>Actinomycetes</taxon>
        <taxon>Micromonosporales</taxon>
        <taxon>Micromonosporaceae</taxon>
        <taxon>Plantactinospora</taxon>
    </lineage>
</organism>
<name>A0ABW1KE85_9ACTN</name>
<reference evidence="2" key="1">
    <citation type="journal article" date="2019" name="Int. J. Syst. Evol. Microbiol.">
        <title>The Global Catalogue of Microorganisms (GCM) 10K type strain sequencing project: providing services to taxonomists for standard genome sequencing and annotation.</title>
        <authorList>
            <consortium name="The Broad Institute Genomics Platform"/>
            <consortium name="The Broad Institute Genome Sequencing Center for Infectious Disease"/>
            <person name="Wu L."/>
            <person name="Ma J."/>
        </authorList>
    </citation>
    <scope>NUCLEOTIDE SEQUENCE [LARGE SCALE GENOMIC DNA]</scope>
    <source>
        <strain evidence="2">ZS-35-S2</strain>
    </source>
</reference>
<dbReference type="Proteomes" id="UP001596203">
    <property type="component" value="Unassembled WGS sequence"/>
</dbReference>
<sequence>MLSSRSLGRAVLDRQLLLRRVDLPVVGAVERLFGLNAQSPNPPYVALWSRLDRFAIGDLTRAIEDRSLVRSTLMRATQHLLSVPDFRLVRPVLAALLRRAQRNAFGSRTVGIDLDELAAEARHLLADGRVLTRPELGRRLAARRPGADATALGWSVQYLEPVVHPAPSGTWNTYGATPFAHADWTGVRPEPTVEDVRQMVRRYLAAFGPATVADARAWSGVAGLREVFAELRTELRVYADESGRELFDVPAGVLPPADLPAPVRFLPEFDAPLLAYADRTRMMTDEVRRQVCVGDAVEPTVLVDGTVAATWSVSRTDPAATLTVRPFRALSVVERSDVEAEAQRLLAFTDPDAAGHQVRLLEPR</sequence>
<keyword evidence="2" id="KW-1185">Reference proteome</keyword>
<evidence type="ECO:0000313" key="2">
    <source>
        <dbReference type="Proteomes" id="UP001596203"/>
    </source>
</evidence>
<proteinExistence type="predicted"/>